<sequence>MNVTAAERREKLNLFNVAEAARWLDLSGLRIYRDIRAGYIPKPKVQLGKRHYYRESELQNLNNYYRRESKNEHENKKNGN</sequence>
<dbReference type="Proteomes" id="UP000225740">
    <property type="component" value="Unassembled WGS sequence"/>
</dbReference>
<evidence type="ECO:0000313" key="1">
    <source>
        <dbReference type="EMBL" id="PHQ34804.1"/>
    </source>
</evidence>
<evidence type="ECO:0000313" key="2">
    <source>
        <dbReference type="Proteomes" id="UP000225740"/>
    </source>
</evidence>
<gene>
    <name evidence="1" type="ORF">CEE69_13095</name>
</gene>
<dbReference type="EMBL" id="NIZW01000009">
    <property type="protein sequence ID" value="PHQ34804.1"/>
    <property type="molecule type" value="Genomic_DNA"/>
</dbReference>
<proteinExistence type="predicted"/>
<evidence type="ECO:0008006" key="3">
    <source>
        <dbReference type="Google" id="ProtNLM"/>
    </source>
</evidence>
<name>A0A2G1W6Y4_9BACT</name>
<protein>
    <recommendedName>
        <fullName evidence="3">Helix-turn-helix domain-containing protein</fullName>
    </recommendedName>
</protein>
<accession>A0A2G1W6Y4</accession>
<reference evidence="1 2" key="1">
    <citation type="submission" date="2017-06" db="EMBL/GenBank/DDBJ databases">
        <title>Description of Rhodopirellula bahusiensis sp. nov.</title>
        <authorList>
            <person name="Kizina J."/>
            <person name="Harder J."/>
        </authorList>
    </citation>
    <scope>NUCLEOTIDE SEQUENCE [LARGE SCALE GENOMIC DNA]</scope>
    <source>
        <strain evidence="1 2">SWK21</strain>
    </source>
</reference>
<organism evidence="1 2">
    <name type="scientific">Rhodopirellula bahusiensis</name>
    <dbReference type="NCBI Taxonomy" id="2014065"/>
    <lineage>
        <taxon>Bacteria</taxon>
        <taxon>Pseudomonadati</taxon>
        <taxon>Planctomycetota</taxon>
        <taxon>Planctomycetia</taxon>
        <taxon>Pirellulales</taxon>
        <taxon>Pirellulaceae</taxon>
        <taxon>Rhodopirellula</taxon>
    </lineage>
</organism>
<keyword evidence="2" id="KW-1185">Reference proteome</keyword>
<dbReference type="AlphaFoldDB" id="A0A2G1W6Y4"/>
<comment type="caution">
    <text evidence="1">The sequence shown here is derived from an EMBL/GenBank/DDBJ whole genome shotgun (WGS) entry which is preliminary data.</text>
</comment>